<dbReference type="InterPro" id="IPR010982">
    <property type="entry name" value="Lambda_DNA-bd_dom_sf"/>
</dbReference>
<evidence type="ECO:0000256" key="1">
    <source>
        <dbReference type="SAM" id="MobiDB-lite"/>
    </source>
</evidence>
<evidence type="ECO:0000313" key="2">
    <source>
        <dbReference type="EMBL" id="GHI27312.1"/>
    </source>
</evidence>
<gene>
    <name evidence="2" type="ORF">Shyd_86830</name>
</gene>
<organism evidence="2 3">
    <name type="scientific">Streptomyces hydrogenans</name>
    <dbReference type="NCBI Taxonomy" id="1873719"/>
    <lineage>
        <taxon>Bacteria</taxon>
        <taxon>Bacillati</taxon>
        <taxon>Actinomycetota</taxon>
        <taxon>Actinomycetes</taxon>
        <taxon>Kitasatosporales</taxon>
        <taxon>Streptomycetaceae</taxon>
        <taxon>Streptomyces</taxon>
    </lineage>
</organism>
<comment type="caution">
    <text evidence="2">The sequence shown here is derived from an EMBL/GenBank/DDBJ whole genome shotgun (WGS) entry which is preliminary data.</text>
</comment>
<keyword evidence="3" id="KW-1185">Reference proteome</keyword>
<evidence type="ECO:0000313" key="3">
    <source>
        <dbReference type="Proteomes" id="UP001052739"/>
    </source>
</evidence>
<dbReference type="InterPro" id="IPR001387">
    <property type="entry name" value="Cro/C1-type_HTH"/>
</dbReference>
<name>A0ABQ3PQL3_9ACTN</name>
<protein>
    <recommendedName>
        <fullName evidence="4">HTH cro/C1-type domain-containing protein</fullName>
    </recommendedName>
</protein>
<feature type="compositionally biased region" description="Basic residues" evidence="1">
    <location>
        <begin position="71"/>
        <end position="81"/>
    </location>
</feature>
<dbReference type="Proteomes" id="UP001052739">
    <property type="component" value="Unassembled WGS sequence"/>
</dbReference>
<proteinExistence type="predicted"/>
<feature type="compositionally biased region" description="Gly residues" evidence="1">
    <location>
        <begin position="101"/>
        <end position="111"/>
    </location>
</feature>
<sequence length="111" mass="11946">MTPEAEPPQSRTPQELTFAAAVKTLLDTAQAAGITQGEIAQACHFHPSKLSKWKNATLIPTQEDLDSVLRHLPRPPGHRRTAPLTAAGERRPARTRNPARGLGGEAGRAAR</sequence>
<reference evidence="2" key="1">
    <citation type="submission" date="2024-05" db="EMBL/GenBank/DDBJ databases">
        <title>Whole genome shotgun sequence of Streptomyces hydrogenans NBRC 13475.</title>
        <authorList>
            <person name="Komaki H."/>
            <person name="Tamura T."/>
        </authorList>
    </citation>
    <scope>NUCLEOTIDE SEQUENCE</scope>
    <source>
        <strain evidence="2">NBRC 13475</strain>
    </source>
</reference>
<feature type="region of interest" description="Disordered" evidence="1">
    <location>
        <begin position="69"/>
        <end position="111"/>
    </location>
</feature>
<accession>A0ABQ3PQL3</accession>
<dbReference type="CDD" id="cd00093">
    <property type="entry name" value="HTH_XRE"/>
    <property type="match status" value="1"/>
</dbReference>
<evidence type="ECO:0008006" key="4">
    <source>
        <dbReference type="Google" id="ProtNLM"/>
    </source>
</evidence>
<dbReference type="SUPFAM" id="SSF47413">
    <property type="entry name" value="lambda repressor-like DNA-binding domains"/>
    <property type="match status" value="1"/>
</dbReference>
<dbReference type="EMBL" id="BNDW01000117">
    <property type="protein sequence ID" value="GHI27312.1"/>
    <property type="molecule type" value="Genomic_DNA"/>
</dbReference>